<protein>
    <submittedName>
        <fullName evidence="10">Sugar ABC transporter ATP-binding protein</fullName>
    </submittedName>
</protein>
<dbReference type="CDD" id="cd03216">
    <property type="entry name" value="ABC_Carb_Monos_I"/>
    <property type="match status" value="1"/>
</dbReference>
<evidence type="ECO:0000256" key="7">
    <source>
        <dbReference type="ARBA" id="ARBA00022967"/>
    </source>
</evidence>
<evidence type="ECO:0000256" key="5">
    <source>
        <dbReference type="ARBA" id="ARBA00022741"/>
    </source>
</evidence>
<evidence type="ECO:0000256" key="4">
    <source>
        <dbReference type="ARBA" id="ARBA00022737"/>
    </source>
</evidence>
<dbReference type="GO" id="GO:0005886">
    <property type="term" value="C:plasma membrane"/>
    <property type="evidence" value="ECO:0007669"/>
    <property type="project" value="UniProtKB-SubCell"/>
</dbReference>
<evidence type="ECO:0000256" key="3">
    <source>
        <dbReference type="ARBA" id="ARBA00022475"/>
    </source>
</evidence>
<evidence type="ECO:0000313" key="11">
    <source>
        <dbReference type="Proteomes" id="UP000754750"/>
    </source>
</evidence>
<keyword evidence="8" id="KW-0472">Membrane</keyword>
<dbReference type="GO" id="GO:0016887">
    <property type="term" value="F:ATP hydrolysis activity"/>
    <property type="evidence" value="ECO:0007669"/>
    <property type="project" value="InterPro"/>
</dbReference>
<name>A0A928KWV5_9FIRM</name>
<dbReference type="PANTHER" id="PTHR43790:SF9">
    <property type="entry name" value="GALACTOFURANOSE TRANSPORTER ATP-BINDING PROTEIN YTFR"/>
    <property type="match status" value="1"/>
</dbReference>
<comment type="subcellular location">
    <subcellularLocation>
        <location evidence="1">Cell membrane</location>
        <topology evidence="1">Peripheral membrane protein</topology>
    </subcellularLocation>
</comment>
<dbReference type="InterPro" id="IPR050107">
    <property type="entry name" value="ABC_carbohydrate_import_ATPase"/>
</dbReference>
<dbReference type="Proteomes" id="UP000754750">
    <property type="component" value="Unassembled WGS sequence"/>
</dbReference>
<dbReference type="SMART" id="SM00382">
    <property type="entry name" value="AAA"/>
    <property type="match status" value="2"/>
</dbReference>
<keyword evidence="6 10" id="KW-0067">ATP-binding</keyword>
<dbReference type="PROSITE" id="PS50893">
    <property type="entry name" value="ABC_TRANSPORTER_2"/>
    <property type="match status" value="2"/>
</dbReference>
<dbReference type="FunFam" id="3.40.50.300:FF:000127">
    <property type="entry name" value="Ribose import ATP-binding protein RbsA"/>
    <property type="match status" value="1"/>
</dbReference>
<proteinExistence type="predicted"/>
<dbReference type="CDD" id="cd03215">
    <property type="entry name" value="ABC_Carb_Monos_II"/>
    <property type="match status" value="1"/>
</dbReference>
<gene>
    <name evidence="10" type="ORF">E7512_08035</name>
</gene>
<organism evidence="10 11">
    <name type="scientific">Faecalispora sporosphaeroides</name>
    <dbReference type="NCBI Taxonomy" id="1549"/>
    <lineage>
        <taxon>Bacteria</taxon>
        <taxon>Bacillati</taxon>
        <taxon>Bacillota</taxon>
        <taxon>Clostridia</taxon>
        <taxon>Eubacteriales</taxon>
        <taxon>Oscillospiraceae</taxon>
        <taxon>Faecalispora</taxon>
    </lineage>
</organism>
<evidence type="ECO:0000313" key="10">
    <source>
        <dbReference type="EMBL" id="MBE6833515.1"/>
    </source>
</evidence>
<dbReference type="AlphaFoldDB" id="A0A928KWV5"/>
<keyword evidence="7" id="KW-1278">Translocase</keyword>
<dbReference type="RefSeq" id="WP_326840387.1">
    <property type="nucleotide sequence ID" value="NZ_SVNY01000003.1"/>
</dbReference>
<dbReference type="EMBL" id="SVNY01000003">
    <property type="protein sequence ID" value="MBE6833515.1"/>
    <property type="molecule type" value="Genomic_DNA"/>
</dbReference>
<comment type="caution">
    <text evidence="10">The sequence shown here is derived from an EMBL/GenBank/DDBJ whole genome shotgun (WGS) entry which is preliminary data.</text>
</comment>
<dbReference type="Pfam" id="PF00005">
    <property type="entry name" value="ABC_tran"/>
    <property type="match status" value="2"/>
</dbReference>
<keyword evidence="4" id="KW-0677">Repeat</keyword>
<keyword evidence="5" id="KW-0547">Nucleotide-binding</keyword>
<keyword evidence="2" id="KW-0813">Transport</keyword>
<accession>A0A928KWV5</accession>
<evidence type="ECO:0000256" key="8">
    <source>
        <dbReference type="ARBA" id="ARBA00023136"/>
    </source>
</evidence>
<evidence type="ECO:0000256" key="2">
    <source>
        <dbReference type="ARBA" id="ARBA00022448"/>
    </source>
</evidence>
<sequence length="509" mass="56881">MEENIVLTMRGITKLFPGVKALQNVDFTLRKGEIHALMGENGAGKSTLIKVLTGVYAMDRGEVCLDGGEPAMIRSPQEALRRGISTVYQEINLCPNLTVAENLFIDREPRKRGLIDWKEMYRRSGELLERLEVAVEPTRQLGDCSIAIQQMIAIARAVDMRCKVLILDEPTSSLDDDEVEKLFELMRRLKEQGVGIIFVTHFLEQVYAVCDRITVLRNGELVGEFLTAELPRLQLVAKMLGKDFDDLAQIKSMKETERDSRQQAPLLEAQGLYCQGRVKPFNLCCYPGEVVGFTGLLGSGRSELVRTLYGADRPDGGTLKLRGKPVKIDTPLQAMMHGMAYLPEDRKSDGIFADLSVRENIIIALQTKKGIFHPMGRREMENFADKYIGLLQIKTAGRETPIKSLSGGNQQKVIIGRWLLTNPEFLILDEPTRGIDIGTKTEIQKLMLQLSEQGMSIAFISSEIEEMLRTCSRMIVMRDHEKVGELTGGDLSQEKIMNTIAGGGSDNEQ</sequence>
<dbReference type="InterPro" id="IPR003439">
    <property type="entry name" value="ABC_transporter-like_ATP-bd"/>
</dbReference>
<evidence type="ECO:0000259" key="9">
    <source>
        <dbReference type="PROSITE" id="PS50893"/>
    </source>
</evidence>
<dbReference type="PROSITE" id="PS00211">
    <property type="entry name" value="ABC_TRANSPORTER_1"/>
    <property type="match status" value="1"/>
</dbReference>
<keyword evidence="3" id="KW-1003">Cell membrane</keyword>
<dbReference type="Gene3D" id="3.40.50.300">
    <property type="entry name" value="P-loop containing nucleotide triphosphate hydrolases"/>
    <property type="match status" value="2"/>
</dbReference>
<dbReference type="GO" id="GO:0005524">
    <property type="term" value="F:ATP binding"/>
    <property type="evidence" value="ECO:0007669"/>
    <property type="project" value="UniProtKB-KW"/>
</dbReference>
<feature type="domain" description="ABC transporter" evidence="9">
    <location>
        <begin position="261"/>
        <end position="504"/>
    </location>
</feature>
<dbReference type="SUPFAM" id="SSF52540">
    <property type="entry name" value="P-loop containing nucleoside triphosphate hydrolases"/>
    <property type="match status" value="2"/>
</dbReference>
<evidence type="ECO:0000256" key="1">
    <source>
        <dbReference type="ARBA" id="ARBA00004202"/>
    </source>
</evidence>
<dbReference type="InterPro" id="IPR003593">
    <property type="entry name" value="AAA+_ATPase"/>
</dbReference>
<feature type="domain" description="ABC transporter" evidence="9">
    <location>
        <begin position="7"/>
        <end position="243"/>
    </location>
</feature>
<dbReference type="PANTHER" id="PTHR43790">
    <property type="entry name" value="CARBOHYDRATE TRANSPORT ATP-BINDING PROTEIN MG119-RELATED"/>
    <property type="match status" value="1"/>
</dbReference>
<dbReference type="InterPro" id="IPR027417">
    <property type="entry name" value="P-loop_NTPase"/>
</dbReference>
<dbReference type="InterPro" id="IPR017871">
    <property type="entry name" value="ABC_transporter-like_CS"/>
</dbReference>
<evidence type="ECO:0000256" key="6">
    <source>
        <dbReference type="ARBA" id="ARBA00022840"/>
    </source>
</evidence>
<reference evidence="10" key="1">
    <citation type="submission" date="2019-04" db="EMBL/GenBank/DDBJ databases">
        <title>Evolution of Biomass-Degrading Anaerobic Consortia Revealed by Metagenomics.</title>
        <authorList>
            <person name="Peng X."/>
        </authorList>
    </citation>
    <scope>NUCLEOTIDE SEQUENCE</scope>
    <source>
        <strain evidence="10">SIG551</strain>
    </source>
</reference>